<sequence>MRLKPMLSLLPALGLPLAASAQIQATTTSLTLSSVSSVPAGTMETMTVQVFDSHNAVVPRGTVVFYDGKRIVGQSSILETGSGPIGSAVLKTRLGIGPHMLHAMYWGLSGSYARSTSAIQSLDVTGKFPLTLSLSASPTGNSNTLSVTAQAIGGVIPGGTVTFIDTSNGNAVLGTAALNPGGATIGFTQSAQINSPNAIADVNGDGFVDVVTPQGTYYGKGDGTFTLVNVPVNTYSATPTDFNRDGLADFLAITSPPAPKNLSATGSVYLGDGTGSFRLTATNTQNSSLYVTGYSVAAGDLNNDGIPDVLGLFSPIPYEFLGEADGTLAASSAPVQSAYFSSYGAPILVDLNGDGNLDVVNLNTNIRQISIALGNGDGSTQPAMVFQPGNILTGIAVDDMNQDGVPDLIVAAYTAMPTGGFRGPLVEIALGKGDGTFGPFSFSAPYSQSDSHNVATGDVNGDGFPDVLLNGYLLYPGKGDGTVGPPVTTFNTGGEATKLVDVNGDGLADVVAGYEVDLSTSGSSAFANLSNVVVSGQHQVVAVYSGSGNFPAVQSAPVTISGAVTPGGGGVDAGTGFSPTLGLNLNGSAKLVGTALQLTDGGGYEAASAWSAAPVKTTSFTSDFHFQVTGGEADGFTFAIQNSVPTSLGSFGGELGYNFVPNSVALKFDLYSNAGEGANTVGVYTAGNSLTGPGLVLPSNVSLLAGHTMLAHVTYDGYTLNLLLTDTSTGASATYRKVIDIAGAIGSNTAYVGFTGGTGALSSTIQILDWSYKPGTVSIDSAARFENVGLSLNGTANIQDGTVLNMTQNVQTVPTAQYKAASAWTPSPFDITSFHSTFTFTNNSLGNAPADGFTFTLQRSDASAIGSAGGELGFNFIPNSVALKFDFFDNNGEGANTTGLYPAGVSLTDPTYSVPTSVNILNAVNVKADIAYDGTTLTLVLTDPQSGATSTWSKVVNLPAMLGGSTAFYGFTAGTGQLTTALSIESWKLVVGSAQ</sequence>
<dbReference type="Pfam" id="PF13517">
    <property type="entry name" value="FG-GAP_3"/>
    <property type="match status" value="2"/>
</dbReference>
<proteinExistence type="predicted"/>
<evidence type="ECO:0000256" key="1">
    <source>
        <dbReference type="ARBA" id="ARBA00022729"/>
    </source>
</evidence>
<keyword evidence="1 2" id="KW-0732">Signal</keyword>
<dbReference type="InterPro" id="IPR056573">
    <property type="entry name" value="Lectin_L-type_dom"/>
</dbReference>
<reference evidence="4 5" key="1">
    <citation type="submission" date="2016-10" db="EMBL/GenBank/DDBJ databases">
        <authorList>
            <person name="de Groot N.N."/>
        </authorList>
    </citation>
    <scope>NUCLEOTIDE SEQUENCE [LARGE SCALE GENOMIC DNA]</scope>
    <source>
        <strain evidence="4 5">AB35.6</strain>
    </source>
</reference>
<dbReference type="Pfam" id="PF16640">
    <property type="entry name" value="Big_3_5"/>
    <property type="match status" value="1"/>
</dbReference>
<dbReference type="AlphaFoldDB" id="A0A1H4Q6B6"/>
<dbReference type="Gene3D" id="2.60.40.10">
    <property type="entry name" value="Immunoglobulins"/>
    <property type="match status" value="1"/>
</dbReference>
<dbReference type="RefSeq" id="WP_074654580.1">
    <property type="nucleotide sequence ID" value="NZ_FNSD01000001.1"/>
</dbReference>
<dbReference type="SUPFAM" id="SSF49899">
    <property type="entry name" value="Concanavalin A-like lectins/glucanases"/>
    <property type="match status" value="2"/>
</dbReference>
<name>A0A1H4Q6B6_9BACT</name>
<organism evidence="4 5">
    <name type="scientific">Terriglobus roseus</name>
    <dbReference type="NCBI Taxonomy" id="392734"/>
    <lineage>
        <taxon>Bacteria</taxon>
        <taxon>Pseudomonadati</taxon>
        <taxon>Acidobacteriota</taxon>
        <taxon>Terriglobia</taxon>
        <taxon>Terriglobales</taxon>
        <taxon>Acidobacteriaceae</taxon>
        <taxon>Terriglobus</taxon>
    </lineage>
</organism>
<dbReference type="OrthoDB" id="1488578at2"/>
<dbReference type="InterPro" id="IPR028994">
    <property type="entry name" value="Integrin_alpha_N"/>
</dbReference>
<dbReference type="InterPro" id="IPR013783">
    <property type="entry name" value="Ig-like_fold"/>
</dbReference>
<gene>
    <name evidence="4" type="ORF">SAMN05443244_2779</name>
</gene>
<evidence type="ECO:0000313" key="5">
    <source>
        <dbReference type="Proteomes" id="UP000182409"/>
    </source>
</evidence>
<accession>A0A1H4Q6B6</accession>
<dbReference type="CDD" id="cd01951">
    <property type="entry name" value="lectin_L-type"/>
    <property type="match status" value="2"/>
</dbReference>
<evidence type="ECO:0000259" key="3">
    <source>
        <dbReference type="Pfam" id="PF16640"/>
    </source>
</evidence>
<feature type="chain" id="PRO_5010201801" evidence="2">
    <location>
        <begin position="22"/>
        <end position="995"/>
    </location>
</feature>
<dbReference type="Gene3D" id="2.130.10.130">
    <property type="entry name" value="Integrin alpha, N-terminal"/>
    <property type="match status" value="2"/>
</dbReference>
<dbReference type="SUPFAM" id="SSF69318">
    <property type="entry name" value="Integrin alpha N-terminal domain"/>
    <property type="match status" value="1"/>
</dbReference>
<protein>
    <submittedName>
        <fullName evidence="4">Repeat domain-containing protein</fullName>
    </submittedName>
</protein>
<dbReference type="InterPro" id="IPR032109">
    <property type="entry name" value="Big_3_5"/>
</dbReference>
<feature type="domain" description="Bacterial Ig-like" evidence="3">
    <location>
        <begin position="33"/>
        <end position="125"/>
    </location>
</feature>
<dbReference type="PANTHER" id="PTHR32401">
    <property type="entry name" value="CONCANAVALIN A-LIKE LECTIN FAMILY PROTEIN"/>
    <property type="match status" value="1"/>
</dbReference>
<dbReference type="EMBL" id="FNSD01000001">
    <property type="protein sequence ID" value="SEC15164.1"/>
    <property type="molecule type" value="Genomic_DNA"/>
</dbReference>
<dbReference type="InterPro" id="IPR050258">
    <property type="entry name" value="Leguminous_Lectin"/>
</dbReference>
<dbReference type="InterPro" id="IPR013320">
    <property type="entry name" value="ConA-like_dom_sf"/>
</dbReference>
<dbReference type="InterPro" id="IPR013517">
    <property type="entry name" value="FG-GAP"/>
</dbReference>
<feature type="signal peptide" evidence="2">
    <location>
        <begin position="1"/>
        <end position="21"/>
    </location>
</feature>
<dbReference type="PANTHER" id="PTHR32401:SF48">
    <property type="entry name" value="LEGUME LECTIN DOMAIN-CONTAINING PROTEIN"/>
    <property type="match status" value="1"/>
</dbReference>
<evidence type="ECO:0000256" key="2">
    <source>
        <dbReference type="SAM" id="SignalP"/>
    </source>
</evidence>
<evidence type="ECO:0000313" key="4">
    <source>
        <dbReference type="EMBL" id="SEC15164.1"/>
    </source>
</evidence>
<dbReference type="Gene3D" id="2.60.120.200">
    <property type="match status" value="2"/>
</dbReference>
<dbReference type="Proteomes" id="UP000182409">
    <property type="component" value="Unassembled WGS sequence"/>
</dbReference>